<protein>
    <submittedName>
        <fullName evidence="1">Uncharacterized protein</fullName>
    </submittedName>
</protein>
<dbReference type="Proteomes" id="UP000265520">
    <property type="component" value="Unassembled WGS sequence"/>
</dbReference>
<organism evidence="1 2">
    <name type="scientific">Trifolium medium</name>
    <dbReference type="NCBI Taxonomy" id="97028"/>
    <lineage>
        <taxon>Eukaryota</taxon>
        <taxon>Viridiplantae</taxon>
        <taxon>Streptophyta</taxon>
        <taxon>Embryophyta</taxon>
        <taxon>Tracheophyta</taxon>
        <taxon>Spermatophyta</taxon>
        <taxon>Magnoliopsida</taxon>
        <taxon>eudicotyledons</taxon>
        <taxon>Gunneridae</taxon>
        <taxon>Pentapetalae</taxon>
        <taxon>rosids</taxon>
        <taxon>fabids</taxon>
        <taxon>Fabales</taxon>
        <taxon>Fabaceae</taxon>
        <taxon>Papilionoideae</taxon>
        <taxon>50 kb inversion clade</taxon>
        <taxon>NPAAA clade</taxon>
        <taxon>Hologalegina</taxon>
        <taxon>IRL clade</taxon>
        <taxon>Trifolieae</taxon>
        <taxon>Trifolium</taxon>
    </lineage>
</organism>
<evidence type="ECO:0000313" key="2">
    <source>
        <dbReference type="Proteomes" id="UP000265520"/>
    </source>
</evidence>
<dbReference type="EMBL" id="LXQA011388950">
    <property type="protein sequence ID" value="MCI95510.1"/>
    <property type="molecule type" value="Genomic_DNA"/>
</dbReference>
<keyword evidence="2" id="KW-1185">Reference proteome</keyword>
<reference evidence="1 2" key="1">
    <citation type="journal article" date="2018" name="Front. Plant Sci.">
        <title>Red Clover (Trifolium pratense) and Zigzag Clover (T. medium) - A Picture of Genomic Similarities and Differences.</title>
        <authorList>
            <person name="Dluhosova J."/>
            <person name="Istvanek J."/>
            <person name="Nedelnik J."/>
            <person name="Repkova J."/>
        </authorList>
    </citation>
    <scope>NUCLEOTIDE SEQUENCE [LARGE SCALE GENOMIC DNA]</scope>
    <source>
        <strain evidence="2">cv. 10/8</strain>
        <tissue evidence="1">Leaf</tissue>
    </source>
</reference>
<proteinExistence type="predicted"/>
<comment type="caution">
    <text evidence="1">The sequence shown here is derived from an EMBL/GenBank/DDBJ whole genome shotgun (WGS) entry which is preliminary data.</text>
</comment>
<accession>A0A392W9W6</accession>
<name>A0A392W9W6_9FABA</name>
<evidence type="ECO:0000313" key="1">
    <source>
        <dbReference type="EMBL" id="MCI95510.1"/>
    </source>
</evidence>
<sequence>CPGATCSVMVQGQFDLLVLAQRTAGPAQRAV</sequence>
<feature type="non-terminal residue" evidence="1">
    <location>
        <position position="1"/>
    </location>
</feature>
<dbReference type="AlphaFoldDB" id="A0A392W9W6"/>